<comment type="caution">
    <text evidence="1">The sequence shown here is derived from an EMBL/GenBank/DDBJ whole genome shotgun (WGS) entry which is preliminary data.</text>
</comment>
<dbReference type="Proteomes" id="UP000221168">
    <property type="component" value="Unassembled WGS sequence"/>
</dbReference>
<name>A0A2G1QML0_9HYPH</name>
<reference evidence="1 2" key="1">
    <citation type="submission" date="2017-10" db="EMBL/GenBank/DDBJ databases">
        <title>Sedimentibacterium mangrovi gen. nov., sp. nov., a novel member of family Phyllobacteriacea isolated from mangrove sediment.</title>
        <authorList>
            <person name="Liao H."/>
            <person name="Tian Y."/>
        </authorList>
    </citation>
    <scope>NUCLEOTIDE SEQUENCE [LARGE SCALE GENOMIC DNA]</scope>
    <source>
        <strain evidence="1 2">X9-2-2</strain>
    </source>
</reference>
<evidence type="ECO:0000313" key="1">
    <source>
        <dbReference type="EMBL" id="PHP66714.1"/>
    </source>
</evidence>
<accession>A0A2G1QML0</accession>
<dbReference type="OrthoDB" id="8116332at2"/>
<protein>
    <submittedName>
        <fullName evidence="1">Uncharacterized protein</fullName>
    </submittedName>
</protein>
<sequence length="104" mass="11751">MSVAVIKQAKCMAEFILQREHRGPGDTIDAAMHRVERAHGIPATWLHRLRYREIKDMPASTYVALTKAYEAACARAERAYELERAKHETDTAVVRMADLVAGKK</sequence>
<gene>
    <name evidence="1" type="ORF">CSC94_12630</name>
</gene>
<organism evidence="1 2">
    <name type="scientific">Zhengella mangrovi</name>
    <dbReference type="NCBI Taxonomy" id="1982044"/>
    <lineage>
        <taxon>Bacteria</taxon>
        <taxon>Pseudomonadati</taxon>
        <taxon>Pseudomonadota</taxon>
        <taxon>Alphaproteobacteria</taxon>
        <taxon>Hyphomicrobiales</taxon>
        <taxon>Notoacmeibacteraceae</taxon>
        <taxon>Zhengella</taxon>
    </lineage>
</organism>
<proteinExistence type="predicted"/>
<evidence type="ECO:0000313" key="2">
    <source>
        <dbReference type="Proteomes" id="UP000221168"/>
    </source>
</evidence>
<dbReference type="EMBL" id="PDVP01000007">
    <property type="protein sequence ID" value="PHP66714.1"/>
    <property type="molecule type" value="Genomic_DNA"/>
</dbReference>
<keyword evidence="2" id="KW-1185">Reference proteome</keyword>
<dbReference type="AlphaFoldDB" id="A0A2G1QML0"/>